<evidence type="ECO:0000313" key="1">
    <source>
        <dbReference type="EMBL" id="KAK4024428.1"/>
    </source>
</evidence>
<proteinExistence type="predicted"/>
<gene>
    <name evidence="1" type="ORF">OUZ56_009850</name>
</gene>
<dbReference type="Proteomes" id="UP001234178">
    <property type="component" value="Unassembled WGS sequence"/>
</dbReference>
<comment type="caution">
    <text evidence="1">The sequence shown here is derived from an EMBL/GenBank/DDBJ whole genome shotgun (WGS) entry which is preliminary data.</text>
</comment>
<sequence length="167" mass="18693">MVCNSKFSKIQIPTALSDSIGYHVKCYKNYTAVSQDEIKAATGKLSEQSSEAQLQVVVENIQPTPGLESGSRDIQCVGFENIKLLKSKSNPKNLRIWIGFPNVGKGIQEETKTNHEEVVHEDVVAHENVAAHEDVVPQAMGKPFELQILLILHLLKTFLKKMKNVYY</sequence>
<evidence type="ECO:0000313" key="2">
    <source>
        <dbReference type="Proteomes" id="UP001234178"/>
    </source>
</evidence>
<organism evidence="1 2">
    <name type="scientific">Daphnia magna</name>
    <dbReference type="NCBI Taxonomy" id="35525"/>
    <lineage>
        <taxon>Eukaryota</taxon>
        <taxon>Metazoa</taxon>
        <taxon>Ecdysozoa</taxon>
        <taxon>Arthropoda</taxon>
        <taxon>Crustacea</taxon>
        <taxon>Branchiopoda</taxon>
        <taxon>Diplostraca</taxon>
        <taxon>Cladocera</taxon>
        <taxon>Anomopoda</taxon>
        <taxon>Daphniidae</taxon>
        <taxon>Daphnia</taxon>
    </lineage>
</organism>
<reference evidence="1 2" key="1">
    <citation type="journal article" date="2023" name="Nucleic Acids Res.">
        <title>The hologenome of Daphnia magna reveals possible DNA methylation and microbiome-mediated evolution of the host genome.</title>
        <authorList>
            <person name="Chaturvedi A."/>
            <person name="Li X."/>
            <person name="Dhandapani V."/>
            <person name="Marshall H."/>
            <person name="Kissane S."/>
            <person name="Cuenca-Cambronero M."/>
            <person name="Asole G."/>
            <person name="Calvet F."/>
            <person name="Ruiz-Romero M."/>
            <person name="Marangio P."/>
            <person name="Guigo R."/>
            <person name="Rago D."/>
            <person name="Mirbahai L."/>
            <person name="Eastwood N."/>
            <person name="Colbourne J.K."/>
            <person name="Zhou J."/>
            <person name="Mallon E."/>
            <person name="Orsini L."/>
        </authorList>
    </citation>
    <scope>NUCLEOTIDE SEQUENCE [LARGE SCALE GENOMIC DNA]</scope>
    <source>
        <strain evidence="1">LRV0_1</strain>
    </source>
</reference>
<keyword evidence="2" id="KW-1185">Reference proteome</keyword>
<dbReference type="EMBL" id="JAOYFB010000037">
    <property type="protein sequence ID" value="KAK4024428.1"/>
    <property type="molecule type" value="Genomic_DNA"/>
</dbReference>
<name>A0ABR0AH90_9CRUS</name>
<accession>A0ABR0AH90</accession>
<protein>
    <submittedName>
        <fullName evidence="1">Uncharacterized protein</fullName>
    </submittedName>
</protein>